<feature type="compositionally biased region" description="Polar residues" evidence="1">
    <location>
        <begin position="81"/>
        <end position="91"/>
    </location>
</feature>
<feature type="region of interest" description="Disordered" evidence="1">
    <location>
        <begin position="81"/>
        <end position="108"/>
    </location>
</feature>
<feature type="domain" description="VQ" evidence="2">
    <location>
        <begin position="58"/>
        <end position="83"/>
    </location>
</feature>
<proteinExistence type="predicted"/>
<dbReference type="Proteomes" id="UP000639772">
    <property type="component" value="Chromosome 1"/>
</dbReference>
<dbReference type="PANTHER" id="PTHR33143:SF6">
    <property type="entry name" value="OS08G0102900 PROTEIN"/>
    <property type="match status" value="1"/>
</dbReference>
<evidence type="ECO:0000313" key="3">
    <source>
        <dbReference type="EMBL" id="KAG0500865.1"/>
    </source>
</evidence>
<evidence type="ECO:0000256" key="1">
    <source>
        <dbReference type="SAM" id="MobiDB-lite"/>
    </source>
</evidence>
<accession>A0A835S5S1</accession>
<feature type="region of interest" description="Disordered" evidence="1">
    <location>
        <begin position="1"/>
        <end position="49"/>
    </location>
</feature>
<dbReference type="PANTHER" id="PTHR33143">
    <property type="entry name" value="F16F4.1 PROTEIN-RELATED"/>
    <property type="match status" value="1"/>
</dbReference>
<dbReference type="EMBL" id="JADCNM010000001">
    <property type="protein sequence ID" value="KAG0500865.1"/>
    <property type="molecule type" value="Genomic_DNA"/>
</dbReference>
<comment type="caution">
    <text evidence="3">The sequence shown here is derived from an EMBL/GenBank/DDBJ whole genome shotgun (WGS) entry which is preliminary data.</text>
</comment>
<organism evidence="3 4">
    <name type="scientific">Vanilla planifolia</name>
    <name type="common">Vanilla</name>
    <dbReference type="NCBI Taxonomy" id="51239"/>
    <lineage>
        <taxon>Eukaryota</taxon>
        <taxon>Viridiplantae</taxon>
        <taxon>Streptophyta</taxon>
        <taxon>Embryophyta</taxon>
        <taxon>Tracheophyta</taxon>
        <taxon>Spermatophyta</taxon>
        <taxon>Magnoliopsida</taxon>
        <taxon>Liliopsida</taxon>
        <taxon>Asparagales</taxon>
        <taxon>Orchidaceae</taxon>
        <taxon>Vanilloideae</taxon>
        <taxon>Vanilleae</taxon>
        <taxon>Vanilla</taxon>
    </lineage>
</organism>
<dbReference type="OrthoDB" id="695631at2759"/>
<reference evidence="3 4" key="1">
    <citation type="journal article" date="2020" name="Nat. Food">
        <title>A phased Vanilla planifolia genome enables genetic improvement of flavour and production.</title>
        <authorList>
            <person name="Hasing T."/>
            <person name="Tang H."/>
            <person name="Brym M."/>
            <person name="Khazi F."/>
            <person name="Huang T."/>
            <person name="Chambers A.H."/>
        </authorList>
    </citation>
    <scope>NUCLEOTIDE SEQUENCE [LARGE SCALE GENOMIC DNA]</scope>
    <source>
        <tissue evidence="3">Leaf</tissue>
    </source>
</reference>
<dbReference type="AlphaFoldDB" id="A0A835S5S1"/>
<dbReference type="GO" id="GO:0005634">
    <property type="term" value="C:nucleus"/>
    <property type="evidence" value="ECO:0007669"/>
    <property type="project" value="TreeGrafter"/>
</dbReference>
<name>A0A835S5S1_VANPL</name>
<evidence type="ECO:0000313" key="4">
    <source>
        <dbReference type="Proteomes" id="UP000639772"/>
    </source>
</evidence>
<evidence type="ECO:0000259" key="2">
    <source>
        <dbReference type="Pfam" id="PF05678"/>
    </source>
</evidence>
<dbReference type="Pfam" id="PF05678">
    <property type="entry name" value="VQ"/>
    <property type="match status" value="1"/>
</dbReference>
<gene>
    <name evidence="3" type="ORF">HPP92_000937</name>
</gene>
<sequence length="188" mass="20216">MDLFAHQTGRPSSRRESQLNGPRPSPLKLNKASHKIGKHPSAVPQRDQSRPPVIIYAVSPKVIHTNPAEFMSLVQRLTGCSSSEDVGKTNTGVGGARVEPSSPAGFHGSYGAQMGQGSENREMERALSYLLSPPFGGTAALGSNQLSPSVMDFMDLLQHEVSLAAYYGRKEFVENAYVANPGSFFSPL</sequence>
<dbReference type="InterPro" id="IPR039607">
    <property type="entry name" value="VQ_8/17/18/20/21/25"/>
</dbReference>
<protein>
    <recommendedName>
        <fullName evidence="2">VQ domain-containing protein</fullName>
    </recommendedName>
</protein>
<dbReference type="InterPro" id="IPR008889">
    <property type="entry name" value="VQ"/>
</dbReference>